<sequence length="315" mass="35064">MAKQKIICVSFNCCIDRTLELKSFQIGAVNKARYVSEQATGKAVVIAYILQFLGVPCEIYGFLWSDYKQKFYQRLQKVPNFMDVLEGRTRINTTIIDKEQHTETIIREVGSGITESDFMSLIEKVVNVGRQNQYVVLSGSLPPGIPPTLLGEFVKRCKEKGMKVAVDSSGDALKCAVEAEPDMIKPNRDELRDLVGHGVFDTLGITQAADRLRYSHPGMDILVSDGDNGCYFVSEQGRKHALFEADFPIDVKSTMGAGDALLAGFIRGLYEDWAIDQCLRYAVRVATATLPCTNAGDMSKEILYKNPLNVKIDRK</sequence>
<dbReference type="Pfam" id="PF00294">
    <property type="entry name" value="PfkB"/>
    <property type="match status" value="1"/>
</dbReference>
<protein>
    <submittedName>
        <fullName evidence="7">1-phosphofructokinase</fullName>
    </submittedName>
</protein>
<dbReference type="InterPro" id="IPR017583">
    <property type="entry name" value="Tagatose/fructose_Pkinase"/>
</dbReference>
<proteinExistence type="inferred from homology"/>
<dbReference type="CDD" id="cd01164">
    <property type="entry name" value="FruK_PfkB_like"/>
    <property type="match status" value="1"/>
</dbReference>
<evidence type="ECO:0000259" key="6">
    <source>
        <dbReference type="Pfam" id="PF00294"/>
    </source>
</evidence>
<evidence type="ECO:0000256" key="5">
    <source>
        <dbReference type="ARBA" id="ARBA00022840"/>
    </source>
</evidence>
<evidence type="ECO:0000256" key="4">
    <source>
        <dbReference type="ARBA" id="ARBA00022777"/>
    </source>
</evidence>
<reference evidence="7 8" key="1">
    <citation type="submission" date="2019-03" db="EMBL/GenBank/DDBJ databases">
        <title>Single cell metagenomics reveals metabolic interactions within the superorganism composed of flagellate Streblomastix strix and complex community of Bacteroidetes bacteria on its surface.</title>
        <authorList>
            <person name="Treitli S.C."/>
            <person name="Kolisko M."/>
            <person name="Husnik F."/>
            <person name="Keeling P."/>
            <person name="Hampl V."/>
        </authorList>
    </citation>
    <scope>NUCLEOTIDE SEQUENCE [LARGE SCALE GENOMIC DNA]</scope>
    <source>
        <strain evidence="7">ST1C</strain>
    </source>
</reference>
<dbReference type="Gene3D" id="3.40.1190.20">
    <property type="match status" value="1"/>
</dbReference>
<dbReference type="SUPFAM" id="SSF53613">
    <property type="entry name" value="Ribokinase-like"/>
    <property type="match status" value="1"/>
</dbReference>
<evidence type="ECO:0000313" key="7">
    <source>
        <dbReference type="EMBL" id="KAA6395305.1"/>
    </source>
</evidence>
<dbReference type="InterPro" id="IPR011611">
    <property type="entry name" value="PfkB_dom"/>
</dbReference>
<organism evidence="7 8">
    <name type="scientific">Streblomastix strix</name>
    <dbReference type="NCBI Taxonomy" id="222440"/>
    <lineage>
        <taxon>Eukaryota</taxon>
        <taxon>Metamonada</taxon>
        <taxon>Preaxostyla</taxon>
        <taxon>Oxymonadida</taxon>
        <taxon>Streblomastigidae</taxon>
        <taxon>Streblomastix</taxon>
    </lineage>
</organism>
<comment type="caution">
    <text evidence="7">The sequence shown here is derived from an EMBL/GenBank/DDBJ whole genome shotgun (WGS) entry which is preliminary data.</text>
</comment>
<accession>A0A5J4WLP6</accession>
<dbReference type="AlphaFoldDB" id="A0A5J4WLP6"/>
<dbReference type="NCBIfam" id="TIGR03168">
    <property type="entry name" value="1-PFK"/>
    <property type="match status" value="1"/>
</dbReference>
<gene>
    <name evidence="7" type="ORF">EZS28_009168</name>
</gene>
<keyword evidence="5" id="KW-0067">ATP-binding</keyword>
<name>A0A5J4WLP6_9EUKA</name>
<keyword evidence="4 7" id="KW-0418">Kinase</keyword>
<dbReference type="GO" id="GO:0008443">
    <property type="term" value="F:phosphofructokinase activity"/>
    <property type="evidence" value="ECO:0007669"/>
    <property type="project" value="TreeGrafter"/>
</dbReference>
<evidence type="ECO:0000256" key="3">
    <source>
        <dbReference type="ARBA" id="ARBA00022741"/>
    </source>
</evidence>
<dbReference type="GO" id="GO:0005829">
    <property type="term" value="C:cytosol"/>
    <property type="evidence" value="ECO:0007669"/>
    <property type="project" value="TreeGrafter"/>
</dbReference>
<dbReference type="EMBL" id="SNRW01001718">
    <property type="protein sequence ID" value="KAA6395305.1"/>
    <property type="molecule type" value="Genomic_DNA"/>
</dbReference>
<evidence type="ECO:0000313" key="8">
    <source>
        <dbReference type="Proteomes" id="UP000324800"/>
    </source>
</evidence>
<dbReference type="PROSITE" id="PS00584">
    <property type="entry name" value="PFKB_KINASES_2"/>
    <property type="match status" value="1"/>
</dbReference>
<dbReference type="GO" id="GO:0005524">
    <property type="term" value="F:ATP binding"/>
    <property type="evidence" value="ECO:0007669"/>
    <property type="project" value="UniProtKB-KW"/>
</dbReference>
<dbReference type="OrthoDB" id="415590at2759"/>
<evidence type="ECO:0000256" key="2">
    <source>
        <dbReference type="ARBA" id="ARBA00022679"/>
    </source>
</evidence>
<dbReference type="InterPro" id="IPR002173">
    <property type="entry name" value="Carboh/pur_kinase_PfkB_CS"/>
</dbReference>
<dbReference type="PANTHER" id="PTHR46566:SF2">
    <property type="entry name" value="ATP-DEPENDENT 6-PHOSPHOFRUCTOKINASE ISOZYME 2"/>
    <property type="match status" value="1"/>
</dbReference>
<dbReference type="Proteomes" id="UP000324800">
    <property type="component" value="Unassembled WGS sequence"/>
</dbReference>
<comment type="similarity">
    <text evidence="1">Belongs to the carbohydrate kinase PfkB family.</text>
</comment>
<dbReference type="InterPro" id="IPR029056">
    <property type="entry name" value="Ribokinase-like"/>
</dbReference>
<feature type="domain" description="Carbohydrate kinase PfkB" evidence="6">
    <location>
        <begin position="12"/>
        <end position="298"/>
    </location>
</feature>
<dbReference type="PIRSF" id="PIRSF000535">
    <property type="entry name" value="1PFK/6PFK/LacC"/>
    <property type="match status" value="1"/>
</dbReference>
<keyword evidence="2" id="KW-0808">Transferase</keyword>
<evidence type="ECO:0000256" key="1">
    <source>
        <dbReference type="ARBA" id="ARBA00010688"/>
    </source>
</evidence>
<dbReference type="PANTHER" id="PTHR46566">
    <property type="entry name" value="1-PHOSPHOFRUCTOKINASE-RELATED"/>
    <property type="match status" value="1"/>
</dbReference>
<keyword evidence="3" id="KW-0547">Nucleotide-binding</keyword>